<feature type="compositionally biased region" description="Basic residues" evidence="1">
    <location>
        <begin position="20"/>
        <end position="32"/>
    </location>
</feature>
<evidence type="ECO:0000313" key="3">
    <source>
        <dbReference type="EMBL" id="PPK97982.1"/>
    </source>
</evidence>
<keyword evidence="2" id="KW-0812">Transmembrane</keyword>
<evidence type="ECO:0000256" key="1">
    <source>
        <dbReference type="SAM" id="MobiDB-lite"/>
    </source>
</evidence>
<reference evidence="3 4" key="1">
    <citation type="submission" date="2018-02" db="EMBL/GenBank/DDBJ databases">
        <title>Genomic Encyclopedia of Archaeal and Bacterial Type Strains, Phase II (KMG-II): from individual species to whole genera.</title>
        <authorList>
            <person name="Goeker M."/>
        </authorList>
    </citation>
    <scope>NUCLEOTIDE SEQUENCE [LARGE SCALE GENOMIC DNA]</scope>
    <source>
        <strain evidence="3 4">DSM 22857</strain>
    </source>
</reference>
<dbReference type="EMBL" id="PTJD01000002">
    <property type="protein sequence ID" value="PPK97982.1"/>
    <property type="molecule type" value="Genomic_DNA"/>
</dbReference>
<evidence type="ECO:0000256" key="2">
    <source>
        <dbReference type="SAM" id="Phobius"/>
    </source>
</evidence>
<protein>
    <submittedName>
        <fullName evidence="3">Uncharacterized protein DUF3592</fullName>
    </submittedName>
</protein>
<gene>
    <name evidence="3" type="ORF">CLV92_102133</name>
</gene>
<feature type="transmembrane region" description="Helical" evidence="2">
    <location>
        <begin position="164"/>
        <end position="182"/>
    </location>
</feature>
<comment type="caution">
    <text evidence="3">The sequence shown here is derived from an EMBL/GenBank/DDBJ whole genome shotgun (WGS) entry which is preliminary data.</text>
</comment>
<sequence length="199" mass="21298">MLAPPVTGHDPRPAGSSHVRSGRARSPRHRASPGHPHVPSLDRRPPEDDDPASWSNRLEKWGAHTFFAVVVAASLAFGALFTYEAVTLSTRGVETTATVTSLYVSEGARTNFALAGITFRLADGTSVASEVGNEGYRVGQQVPVVYDPASPQSVDNVAHLITRMLWPLGAFGCAVLCSIVWLRWSREASMTPVEPAPAV</sequence>
<feature type="transmembrane region" description="Helical" evidence="2">
    <location>
        <begin position="61"/>
        <end position="83"/>
    </location>
</feature>
<name>A0A2S6IUN1_9ACTN</name>
<feature type="region of interest" description="Disordered" evidence="1">
    <location>
        <begin position="1"/>
        <end position="53"/>
    </location>
</feature>
<keyword evidence="2" id="KW-1133">Transmembrane helix</keyword>
<evidence type="ECO:0000313" key="4">
    <source>
        <dbReference type="Proteomes" id="UP000239485"/>
    </source>
</evidence>
<keyword evidence="2" id="KW-0472">Membrane</keyword>
<proteinExistence type="predicted"/>
<dbReference type="AlphaFoldDB" id="A0A2S6IUN1"/>
<organism evidence="3 4">
    <name type="scientific">Kineococcus xinjiangensis</name>
    <dbReference type="NCBI Taxonomy" id="512762"/>
    <lineage>
        <taxon>Bacteria</taxon>
        <taxon>Bacillati</taxon>
        <taxon>Actinomycetota</taxon>
        <taxon>Actinomycetes</taxon>
        <taxon>Kineosporiales</taxon>
        <taxon>Kineosporiaceae</taxon>
        <taxon>Kineococcus</taxon>
    </lineage>
</organism>
<keyword evidence="4" id="KW-1185">Reference proteome</keyword>
<dbReference type="Proteomes" id="UP000239485">
    <property type="component" value="Unassembled WGS sequence"/>
</dbReference>
<dbReference type="OrthoDB" id="3385280at2"/>
<accession>A0A2S6IUN1</accession>